<dbReference type="GO" id="GO:0061817">
    <property type="term" value="P:endoplasmic reticulum-plasma membrane tethering"/>
    <property type="evidence" value="ECO:0007669"/>
    <property type="project" value="InterPro"/>
</dbReference>
<evidence type="ECO:0000256" key="11">
    <source>
        <dbReference type="SAM" id="MobiDB-lite"/>
    </source>
</evidence>
<dbReference type="PROSITE" id="PS50004">
    <property type="entry name" value="C2"/>
    <property type="match status" value="5"/>
</dbReference>
<dbReference type="Pfam" id="PF24920">
    <property type="entry name" value="C2_TCB1"/>
    <property type="match status" value="1"/>
</dbReference>
<dbReference type="CDD" id="cd00030">
    <property type="entry name" value="C2"/>
    <property type="match status" value="1"/>
</dbReference>
<comment type="subcellular location">
    <subcellularLocation>
        <location evidence="1">Endoplasmic reticulum membrane</location>
    </subcellularLocation>
</comment>
<evidence type="ECO:0000256" key="5">
    <source>
        <dbReference type="ARBA" id="ARBA00022737"/>
    </source>
</evidence>
<feature type="region of interest" description="Disordered" evidence="11">
    <location>
        <begin position="929"/>
        <end position="955"/>
    </location>
</feature>
<evidence type="ECO:0000259" key="14">
    <source>
        <dbReference type="PROSITE" id="PS51847"/>
    </source>
</evidence>
<evidence type="ECO:0000259" key="13">
    <source>
        <dbReference type="PROSITE" id="PS50004"/>
    </source>
</evidence>
<keyword evidence="6" id="KW-0256">Endoplasmic reticulum</keyword>
<feature type="domain" description="C2" evidence="13">
    <location>
        <begin position="1400"/>
        <end position="1518"/>
    </location>
</feature>
<dbReference type="InterPro" id="IPR037756">
    <property type="entry name" value="C2D_Tricalbin"/>
</dbReference>
<keyword evidence="16" id="KW-1185">Reference proteome</keyword>
<feature type="region of interest" description="Disordered" evidence="11">
    <location>
        <begin position="1538"/>
        <end position="1592"/>
    </location>
</feature>
<reference evidence="15" key="1">
    <citation type="submission" date="2023-02" db="EMBL/GenBank/DDBJ databases">
        <title>Identification and recombinant expression of a fungal hydrolase from Papiliotrema laurentii that hydrolyzes apple cutin and clears colloidal polyester polyurethane.</title>
        <authorList>
            <consortium name="DOE Joint Genome Institute"/>
            <person name="Roman V.A."/>
            <person name="Bojanowski C."/>
            <person name="Crable B.R."/>
            <person name="Wagner D.N."/>
            <person name="Hung C.S."/>
            <person name="Nadeau L.J."/>
            <person name="Schratz L."/>
            <person name="Haridas S."/>
            <person name="Pangilinan J."/>
            <person name="Lipzen A."/>
            <person name="Na H."/>
            <person name="Yan M."/>
            <person name="Ng V."/>
            <person name="Grigoriev I.V."/>
            <person name="Spatafora J.W."/>
            <person name="Barlow D."/>
            <person name="Biffinger J."/>
            <person name="Kelley-Loughnane N."/>
            <person name="Varaljay V.A."/>
            <person name="Crookes-Goodson W.J."/>
        </authorList>
    </citation>
    <scope>NUCLEOTIDE SEQUENCE</scope>
    <source>
        <strain evidence="15">5307AH</strain>
    </source>
</reference>
<dbReference type="Gene3D" id="2.60.40.150">
    <property type="entry name" value="C2 domain"/>
    <property type="match status" value="5"/>
</dbReference>
<feature type="transmembrane region" description="Helical" evidence="12">
    <location>
        <begin position="209"/>
        <end position="226"/>
    </location>
</feature>
<dbReference type="GO" id="GO:0006869">
    <property type="term" value="P:lipid transport"/>
    <property type="evidence" value="ECO:0007669"/>
    <property type="project" value="UniProtKB-KW"/>
</dbReference>
<feature type="compositionally biased region" description="Low complexity" evidence="11">
    <location>
        <begin position="1538"/>
        <end position="1550"/>
    </location>
</feature>
<keyword evidence="10 12" id="KW-0472">Membrane</keyword>
<keyword evidence="9" id="KW-0446">Lipid-binding</keyword>
<sequence>MSVNAIDHASPQGSKGFNPLKKVAGGVAGGVKGVAGGVGTVAGGVVGGVGAVAGGVGNLTQAAGRAVLGGDENRGAAVHSFDPDASPEEKARAAGAARGQLSSVPGADRLKNAKEGLSGRAVAIDTSGKGSAPTPTVSMADLDRASRAEGQEAGEEDIPGAIPAGTAPPIPTWLQVGWKQVSQVAVGDSARGQSSILADYLSENMYGSWYHNAAIILFAVFTTRFMTVLHFGWGWIFLILACCASFYDMSISRTRNRARDDIQRELVKTRLVTETESADWLNGFLDRFWLIYEPILSQTIVASVDAALEANTPSFLESIRLTTFTLGNKAPRIDYVRTFPKTPDDVVIMDWAVSFTPNDINDLTPLQAAKRVNPKIVLSIRVGKGAISTGMPVLLEDMSFTGRMRIKLKLMTNFPHVRTVELSFIEKPTFDYVLKPIGGETFGFDINSIPGLAPFIRDQVHANLGPMMYDPNVFTIDLEALLSGTPLDTAIGVLKIHVIDARGLKAVKLGGSSPDPYVSVALGAKPAMVRTRWIDSTANPSWNETHFVLINSLADVLNLHLYDYNEHRPDNLLGTVTQELASLADDAEQEGLVGKILGGGKDRGELRYDLSYFPVLQPQKAADGTIEPLPDTNTGIVRLTLHQAKDLDVTREHGDLNPFARVFLGGSSTPVHTTQTLKRSNSPIWESHCEFLVPDKNSSVISLQVIDSKGFAQDPTLGRLTVRLIDLLEARERQQDWLPLQGSRAGKVRMTAEWKPVAMAGSMDGGAAYVPPIGIMRIWLKNAVDVKNVEATLGGKSDPYVRVMGQNKVLARTEVINNNLNPEWDQIVYVPVHSTRENLIMELMDYQNIGKDRSLGHVEVKVADYITTTDDVKYPYGSTGAQQRSDKIKLDKANSYKGTLIYEIDFKPAISLLGGVSFDSQKNDFEVAAEERTEGDNAENGQKSAPNGVISPVTPATTTSIATAEKATTTVNGHKSSASVGSAVSPTGTAGAEGAATANPAKGVALSRDELFASQSGVLVFQVISGQLARKGAVEVMFDDGYWPAFTSTKARSHNATWDQVGEGFVRELEYSRIWLRINADADNGGEDVVAEFKCDTKDFLDQCFNRPADFMLSQADGSNRSVIRMTARYVPVDITLEPRESINNMGVLRVDVISAKNLHGADRSGKSDPYIIFTLNGARVFKSETKKKTLSPVWDESFEVMVPSRVAAKFNFEIMDWDRVGTATPLGSGPVDLAALEPFEVTEWELPVVPPKGGKDGSVQLRLLFQPEIIARSRNKSSTFHTAGRALTTIGGVPLAAGKGVIQGGGTVIGGVGKGVKAGGGIVAGGVGSVGGFAGRKIGIIKKKDKSGKEILVPADEAGNVLQGGDLGAVNEQDGQAYDVPAGQVSQPANLDGGLVGVPAGKTATTLPPGMGSAPNEAGVLAITVLSAKDLKSKDGSGHKPYVVLKLGGKTHKTGHVKGAEPEWNESFSFTVPPGQTSFTATVFEHHTLGKDHELGEAEVEIWRHIQPAVPNADVWAELKDGTGLLRLRLDWEGAASNGSNGVNGAHGSPAAVKPKHRSPSVSSKSVTNSPSRFSMALTPKKKDKEQGGGA</sequence>
<dbReference type="CDD" id="cd04045">
    <property type="entry name" value="C2C_Tricalbin-like"/>
    <property type="match status" value="1"/>
</dbReference>
<dbReference type="PIRSF" id="PIRSF037232">
    <property type="entry name" value="Tricalbin"/>
    <property type="match status" value="1"/>
</dbReference>
<dbReference type="PANTHER" id="PTHR46980:SF2">
    <property type="entry name" value="TRICALBIN-1-RELATED"/>
    <property type="match status" value="1"/>
</dbReference>
<dbReference type="CDD" id="cd04052">
    <property type="entry name" value="C2B_Tricalbin-like"/>
    <property type="match status" value="1"/>
</dbReference>
<feature type="compositionally biased region" description="Low complexity" evidence="11">
    <location>
        <begin position="1561"/>
        <end position="1573"/>
    </location>
</feature>
<dbReference type="CDD" id="cd04044">
    <property type="entry name" value="C2A_Tricalbin-like"/>
    <property type="match status" value="1"/>
</dbReference>
<proteinExistence type="predicted"/>
<keyword evidence="8" id="KW-0445">Lipid transport</keyword>
<keyword evidence="2" id="KW-0813">Transport</keyword>
<dbReference type="PANTHER" id="PTHR46980">
    <property type="entry name" value="TRICALBIN-1-RELATED"/>
    <property type="match status" value="1"/>
</dbReference>
<evidence type="ECO:0000256" key="3">
    <source>
        <dbReference type="ARBA" id="ARBA00022553"/>
    </source>
</evidence>
<evidence type="ECO:0000256" key="7">
    <source>
        <dbReference type="ARBA" id="ARBA00022989"/>
    </source>
</evidence>
<dbReference type="CDD" id="cd21678">
    <property type="entry name" value="SMP_TCB"/>
    <property type="match status" value="1"/>
</dbReference>
<dbReference type="GO" id="GO:0005789">
    <property type="term" value="C:endoplasmic reticulum membrane"/>
    <property type="evidence" value="ECO:0007669"/>
    <property type="project" value="UniProtKB-SubCell"/>
</dbReference>
<keyword evidence="4 12" id="KW-0812">Transmembrane</keyword>
<dbReference type="SMART" id="SM00239">
    <property type="entry name" value="C2"/>
    <property type="match status" value="5"/>
</dbReference>
<dbReference type="Pfam" id="PF00168">
    <property type="entry name" value="C2"/>
    <property type="match status" value="5"/>
</dbReference>
<dbReference type="InterPro" id="IPR000008">
    <property type="entry name" value="C2_dom"/>
</dbReference>
<feature type="domain" description="SMP-LTD" evidence="14">
    <location>
        <begin position="274"/>
        <end position="479"/>
    </location>
</feature>
<dbReference type="CDD" id="cd04040">
    <property type="entry name" value="C2D_Tricalbin-like"/>
    <property type="match status" value="1"/>
</dbReference>
<keyword evidence="7 12" id="KW-1133">Transmembrane helix</keyword>
<evidence type="ECO:0000256" key="10">
    <source>
        <dbReference type="ARBA" id="ARBA00023136"/>
    </source>
</evidence>
<dbReference type="Pfam" id="PF25669">
    <property type="entry name" value="SMP_MUG190-like"/>
    <property type="match status" value="1"/>
</dbReference>
<dbReference type="InterPro" id="IPR017147">
    <property type="entry name" value="Tricalbin"/>
</dbReference>
<feature type="domain" description="C2" evidence="13">
    <location>
        <begin position="1129"/>
        <end position="1247"/>
    </location>
</feature>
<evidence type="ECO:0000256" key="1">
    <source>
        <dbReference type="ARBA" id="ARBA00004586"/>
    </source>
</evidence>
<evidence type="ECO:0000256" key="9">
    <source>
        <dbReference type="ARBA" id="ARBA00023121"/>
    </source>
</evidence>
<feature type="domain" description="C2" evidence="13">
    <location>
        <begin position="470"/>
        <end position="593"/>
    </location>
</feature>
<dbReference type="GO" id="GO:0008289">
    <property type="term" value="F:lipid binding"/>
    <property type="evidence" value="ECO:0007669"/>
    <property type="project" value="UniProtKB-KW"/>
</dbReference>
<evidence type="ECO:0000256" key="6">
    <source>
        <dbReference type="ARBA" id="ARBA00022824"/>
    </source>
</evidence>
<feature type="domain" description="C2" evidence="13">
    <location>
        <begin position="618"/>
        <end position="738"/>
    </location>
</feature>
<evidence type="ECO:0000256" key="2">
    <source>
        <dbReference type="ARBA" id="ARBA00022448"/>
    </source>
</evidence>
<dbReference type="InterPro" id="IPR056910">
    <property type="entry name" value="TCB1-3_C2"/>
</dbReference>
<organism evidence="15 16">
    <name type="scientific">Papiliotrema laurentii</name>
    <name type="common">Cryptococcus laurentii</name>
    <dbReference type="NCBI Taxonomy" id="5418"/>
    <lineage>
        <taxon>Eukaryota</taxon>
        <taxon>Fungi</taxon>
        <taxon>Dikarya</taxon>
        <taxon>Basidiomycota</taxon>
        <taxon>Agaricomycotina</taxon>
        <taxon>Tremellomycetes</taxon>
        <taxon>Tremellales</taxon>
        <taxon>Rhynchogastremaceae</taxon>
        <taxon>Papiliotrema</taxon>
    </lineage>
</organism>
<feature type="domain" description="C2" evidence="13">
    <location>
        <begin position="744"/>
        <end position="876"/>
    </location>
</feature>
<dbReference type="PROSITE" id="PS51847">
    <property type="entry name" value="SMP"/>
    <property type="match status" value="1"/>
</dbReference>
<evidence type="ECO:0000313" key="15">
    <source>
        <dbReference type="EMBL" id="KAK1923257.1"/>
    </source>
</evidence>
<name>A0AAD9CXD5_PAPLA</name>
<dbReference type="InterPro" id="IPR052455">
    <property type="entry name" value="Tricalbin_domain"/>
</dbReference>
<dbReference type="InterPro" id="IPR037762">
    <property type="entry name" value="C2C_Tricalbin"/>
</dbReference>
<evidence type="ECO:0000313" key="16">
    <source>
        <dbReference type="Proteomes" id="UP001182556"/>
    </source>
</evidence>
<keyword evidence="5" id="KW-0677">Repeat</keyword>
<feature type="compositionally biased region" description="Basic and acidic residues" evidence="11">
    <location>
        <begin position="1582"/>
        <end position="1592"/>
    </location>
</feature>
<dbReference type="EMBL" id="JAODAN010000007">
    <property type="protein sequence ID" value="KAK1923257.1"/>
    <property type="molecule type" value="Genomic_DNA"/>
</dbReference>
<feature type="region of interest" description="Disordered" evidence="11">
    <location>
        <begin position="969"/>
        <end position="995"/>
    </location>
</feature>
<evidence type="ECO:0000256" key="12">
    <source>
        <dbReference type="SAM" id="Phobius"/>
    </source>
</evidence>
<comment type="caution">
    <text evidence="15">The sequence shown here is derived from an EMBL/GenBank/DDBJ whole genome shotgun (WGS) entry which is preliminary data.</text>
</comment>
<protein>
    <submittedName>
        <fullName evidence="15">C2 domain-containing protein</fullName>
    </submittedName>
</protein>
<gene>
    <name evidence="15" type="ORF">DB88DRAFT_494387</name>
</gene>
<dbReference type="Proteomes" id="UP001182556">
    <property type="component" value="Unassembled WGS sequence"/>
</dbReference>
<accession>A0AAD9CXD5</accession>
<evidence type="ECO:0000256" key="8">
    <source>
        <dbReference type="ARBA" id="ARBA00023055"/>
    </source>
</evidence>
<dbReference type="InterPro" id="IPR035892">
    <property type="entry name" value="C2_domain_sf"/>
</dbReference>
<dbReference type="InterPro" id="IPR037765">
    <property type="entry name" value="C2B_Tricalbin"/>
</dbReference>
<dbReference type="SUPFAM" id="SSF49562">
    <property type="entry name" value="C2 domain (Calcium/lipid-binding domain, CaLB)"/>
    <property type="match status" value="5"/>
</dbReference>
<dbReference type="InterPro" id="IPR031468">
    <property type="entry name" value="SMP_LBD"/>
</dbReference>
<evidence type="ECO:0000256" key="4">
    <source>
        <dbReference type="ARBA" id="ARBA00022692"/>
    </source>
</evidence>
<dbReference type="InterPro" id="IPR037761">
    <property type="entry name" value="C2A_Tricalbin"/>
</dbReference>
<keyword evidence="3" id="KW-0597">Phosphoprotein</keyword>
<feature type="compositionally biased region" description="Polar residues" evidence="11">
    <location>
        <begin position="969"/>
        <end position="986"/>
    </location>
</feature>